<dbReference type="PANTHER" id="PTHR45453:SF1">
    <property type="entry name" value="PHOSPHATE REGULON SENSOR PROTEIN PHOR"/>
    <property type="match status" value="1"/>
</dbReference>
<dbReference type="InterPro" id="IPR036890">
    <property type="entry name" value="HATPase_C_sf"/>
</dbReference>
<dbReference type="InterPro" id="IPR003594">
    <property type="entry name" value="HATPase_dom"/>
</dbReference>
<evidence type="ECO:0000256" key="6">
    <source>
        <dbReference type="ARBA" id="ARBA00022777"/>
    </source>
</evidence>
<dbReference type="SUPFAM" id="SSF158472">
    <property type="entry name" value="HAMP domain-like"/>
    <property type="match status" value="1"/>
</dbReference>
<evidence type="ECO:0000256" key="5">
    <source>
        <dbReference type="ARBA" id="ARBA00022679"/>
    </source>
</evidence>
<dbReference type="CDD" id="cd16922">
    <property type="entry name" value="HATPase_EvgS-ArcB-TorS-like"/>
    <property type="match status" value="1"/>
</dbReference>
<dbReference type="Pfam" id="PF00672">
    <property type="entry name" value="HAMP"/>
    <property type="match status" value="1"/>
</dbReference>
<keyword evidence="4" id="KW-0597">Phosphoprotein</keyword>
<dbReference type="PROSITE" id="PS50885">
    <property type="entry name" value="HAMP"/>
    <property type="match status" value="1"/>
</dbReference>
<dbReference type="Proteomes" id="UP000824229">
    <property type="component" value="Unassembled WGS sequence"/>
</dbReference>
<feature type="transmembrane region" description="Helical" evidence="9">
    <location>
        <begin position="171"/>
        <end position="193"/>
    </location>
</feature>
<gene>
    <name evidence="12" type="ORF">H9872_01365</name>
</gene>
<comment type="caution">
    <text evidence="12">The sequence shown here is derived from an EMBL/GenBank/DDBJ whole genome shotgun (WGS) entry which is preliminary data.</text>
</comment>
<dbReference type="GO" id="GO:0005886">
    <property type="term" value="C:plasma membrane"/>
    <property type="evidence" value="ECO:0007669"/>
    <property type="project" value="TreeGrafter"/>
</dbReference>
<dbReference type="Gene3D" id="3.30.450.20">
    <property type="entry name" value="PAS domain"/>
    <property type="match status" value="1"/>
</dbReference>
<dbReference type="Pfam" id="PF02518">
    <property type="entry name" value="HATPase_c"/>
    <property type="match status" value="1"/>
</dbReference>
<dbReference type="InterPro" id="IPR005467">
    <property type="entry name" value="His_kinase_dom"/>
</dbReference>
<evidence type="ECO:0000256" key="9">
    <source>
        <dbReference type="SAM" id="Phobius"/>
    </source>
</evidence>
<protein>
    <recommendedName>
        <fullName evidence="3">histidine kinase</fullName>
        <ecNumber evidence="3">2.7.13.3</ecNumber>
    </recommendedName>
</protein>
<dbReference type="PRINTS" id="PR00344">
    <property type="entry name" value="BCTRLSENSOR"/>
</dbReference>
<keyword evidence="9" id="KW-0812">Transmembrane</keyword>
<dbReference type="PANTHER" id="PTHR45453">
    <property type="entry name" value="PHOSPHATE REGULON SENSOR PROTEIN PHOR"/>
    <property type="match status" value="1"/>
</dbReference>
<reference evidence="12" key="2">
    <citation type="submission" date="2021-04" db="EMBL/GenBank/DDBJ databases">
        <authorList>
            <person name="Gilroy R."/>
        </authorList>
    </citation>
    <scope>NUCLEOTIDE SEQUENCE</scope>
    <source>
        <strain evidence="12">B5-657</strain>
    </source>
</reference>
<feature type="transmembrane region" description="Helical" evidence="9">
    <location>
        <begin position="146"/>
        <end position="164"/>
    </location>
</feature>
<evidence type="ECO:0000256" key="8">
    <source>
        <dbReference type="ARBA" id="ARBA00023136"/>
    </source>
</evidence>
<evidence type="ECO:0000313" key="13">
    <source>
        <dbReference type="Proteomes" id="UP000824229"/>
    </source>
</evidence>
<dbReference type="Gene3D" id="3.30.565.10">
    <property type="entry name" value="Histidine kinase-like ATPase, C-terminal domain"/>
    <property type="match status" value="1"/>
</dbReference>
<proteinExistence type="predicted"/>
<dbReference type="SUPFAM" id="SSF55874">
    <property type="entry name" value="ATPase domain of HSP90 chaperone/DNA topoisomerase II/histidine kinase"/>
    <property type="match status" value="1"/>
</dbReference>
<dbReference type="GO" id="GO:0004721">
    <property type="term" value="F:phosphoprotein phosphatase activity"/>
    <property type="evidence" value="ECO:0007669"/>
    <property type="project" value="TreeGrafter"/>
</dbReference>
<feature type="domain" description="Histidine kinase" evidence="10">
    <location>
        <begin position="251"/>
        <end position="468"/>
    </location>
</feature>
<name>A0A9E2KBI2_9FIRM</name>
<feature type="domain" description="HAMP" evidence="11">
    <location>
        <begin position="191"/>
        <end position="243"/>
    </location>
</feature>
<dbReference type="CDD" id="cd06225">
    <property type="entry name" value="HAMP"/>
    <property type="match status" value="1"/>
</dbReference>
<keyword evidence="7" id="KW-0902">Two-component regulatory system</keyword>
<dbReference type="CDD" id="cd00082">
    <property type="entry name" value="HisKA"/>
    <property type="match status" value="1"/>
</dbReference>
<organism evidence="12 13">
    <name type="scientific">Candidatus Cellulosilyticum pullistercoris</name>
    <dbReference type="NCBI Taxonomy" id="2838521"/>
    <lineage>
        <taxon>Bacteria</taxon>
        <taxon>Bacillati</taxon>
        <taxon>Bacillota</taxon>
        <taxon>Clostridia</taxon>
        <taxon>Lachnospirales</taxon>
        <taxon>Cellulosilyticaceae</taxon>
        <taxon>Cellulosilyticum</taxon>
    </lineage>
</organism>
<dbReference type="InterPro" id="IPR036097">
    <property type="entry name" value="HisK_dim/P_sf"/>
</dbReference>
<dbReference type="PROSITE" id="PS50109">
    <property type="entry name" value="HIS_KIN"/>
    <property type="match status" value="1"/>
</dbReference>
<dbReference type="Gene3D" id="1.10.8.500">
    <property type="entry name" value="HAMP domain in histidine kinase"/>
    <property type="match status" value="1"/>
</dbReference>
<dbReference type="EMBL" id="JAHLFQ010000022">
    <property type="protein sequence ID" value="MBU3803396.1"/>
    <property type="molecule type" value="Genomic_DNA"/>
</dbReference>
<dbReference type="InterPro" id="IPR050351">
    <property type="entry name" value="BphY/WalK/GraS-like"/>
</dbReference>
<dbReference type="FunFam" id="3.30.565.10:FF:000006">
    <property type="entry name" value="Sensor histidine kinase WalK"/>
    <property type="match status" value="1"/>
</dbReference>
<evidence type="ECO:0000256" key="1">
    <source>
        <dbReference type="ARBA" id="ARBA00000085"/>
    </source>
</evidence>
<feature type="transmembrane region" description="Helical" evidence="9">
    <location>
        <begin position="12"/>
        <end position="31"/>
    </location>
</feature>
<keyword evidence="8 9" id="KW-0472">Membrane</keyword>
<dbReference type="InterPro" id="IPR003660">
    <property type="entry name" value="HAMP_dom"/>
</dbReference>
<dbReference type="SMART" id="SM00304">
    <property type="entry name" value="HAMP"/>
    <property type="match status" value="1"/>
</dbReference>
<dbReference type="SMART" id="SM00388">
    <property type="entry name" value="HisKA"/>
    <property type="match status" value="1"/>
</dbReference>
<evidence type="ECO:0000256" key="3">
    <source>
        <dbReference type="ARBA" id="ARBA00012438"/>
    </source>
</evidence>
<evidence type="ECO:0000256" key="7">
    <source>
        <dbReference type="ARBA" id="ARBA00023012"/>
    </source>
</evidence>
<keyword evidence="9" id="KW-1133">Transmembrane helix</keyword>
<evidence type="ECO:0000256" key="2">
    <source>
        <dbReference type="ARBA" id="ARBA00004370"/>
    </source>
</evidence>
<evidence type="ECO:0000259" key="11">
    <source>
        <dbReference type="PROSITE" id="PS50885"/>
    </source>
</evidence>
<accession>A0A9E2KBI2</accession>
<dbReference type="GO" id="GO:0016036">
    <property type="term" value="P:cellular response to phosphate starvation"/>
    <property type="evidence" value="ECO:0007669"/>
    <property type="project" value="TreeGrafter"/>
</dbReference>
<keyword evidence="6 12" id="KW-0418">Kinase</keyword>
<comment type="catalytic activity">
    <reaction evidence="1">
        <text>ATP + protein L-histidine = ADP + protein N-phospho-L-histidine.</text>
        <dbReference type="EC" id="2.7.13.3"/>
    </reaction>
</comment>
<reference evidence="12" key="1">
    <citation type="journal article" date="2021" name="PeerJ">
        <title>Extensive microbial diversity within the chicken gut microbiome revealed by metagenomics and culture.</title>
        <authorList>
            <person name="Gilroy R."/>
            <person name="Ravi A."/>
            <person name="Getino M."/>
            <person name="Pursley I."/>
            <person name="Horton D.L."/>
            <person name="Alikhan N.F."/>
            <person name="Baker D."/>
            <person name="Gharbi K."/>
            <person name="Hall N."/>
            <person name="Watson M."/>
            <person name="Adriaenssens E.M."/>
            <person name="Foster-Nyarko E."/>
            <person name="Jarju S."/>
            <person name="Secka A."/>
            <person name="Antonio M."/>
            <person name="Oren A."/>
            <person name="Chaudhuri R.R."/>
            <person name="La Ragione R."/>
            <person name="Hildebrand F."/>
            <person name="Pallen M.J."/>
        </authorList>
    </citation>
    <scope>NUCLEOTIDE SEQUENCE</scope>
    <source>
        <strain evidence="12">B5-657</strain>
    </source>
</reference>
<dbReference type="Gene3D" id="1.10.287.130">
    <property type="match status" value="1"/>
</dbReference>
<dbReference type="AlphaFoldDB" id="A0A9E2KBI2"/>
<dbReference type="InterPro" id="IPR004358">
    <property type="entry name" value="Sig_transdc_His_kin-like_C"/>
</dbReference>
<dbReference type="FunFam" id="1.10.287.130:FF:000001">
    <property type="entry name" value="Two-component sensor histidine kinase"/>
    <property type="match status" value="1"/>
</dbReference>
<dbReference type="Pfam" id="PF00512">
    <property type="entry name" value="HisKA"/>
    <property type="match status" value="1"/>
</dbReference>
<dbReference type="EC" id="2.7.13.3" evidence="3"/>
<evidence type="ECO:0000313" key="12">
    <source>
        <dbReference type="EMBL" id="MBU3803396.1"/>
    </source>
</evidence>
<dbReference type="SMART" id="SM00387">
    <property type="entry name" value="HATPase_c"/>
    <property type="match status" value="1"/>
</dbReference>
<evidence type="ECO:0000256" key="4">
    <source>
        <dbReference type="ARBA" id="ARBA00022553"/>
    </source>
</evidence>
<dbReference type="SUPFAM" id="SSF47384">
    <property type="entry name" value="Homodimeric domain of signal transducing histidine kinase"/>
    <property type="match status" value="1"/>
</dbReference>
<dbReference type="GO" id="GO:0000155">
    <property type="term" value="F:phosphorelay sensor kinase activity"/>
    <property type="evidence" value="ECO:0007669"/>
    <property type="project" value="InterPro"/>
</dbReference>
<sequence length="475" mass="53388">MKWFHSLRWRLLILFFLVSYIPLMFFSSVLLERMESYYLEESKEAKIKQANMIATQIKEENYLVDNSNSSLFKALITNKSNENNGRVLVVDASGFVVMDSSDAAINMTLMNSTVLSALNNQKAAEKYEDLPVMIASVPVLDKDKKVVVGAVVLVTSIEDVFLPIKDLKSQVNLLSLIIALLAGLMSFATSSFITKPLKTLMKFVQKITNGQLDQKVNVVGNDEIAELGNAFNHMAEQLQRVEQSRQEFVSNVSHELKTPLSSIKVLTESLMFQEDVPVEMYKEFFEDINSEVDRLNSIISDLLTLVRLDQREIPLNITEVNLNEMIQNLLKRLAPLAKKKNINLIYESHREVIAEIDMVKLSLALTNLVENAIKYTPEGGEVTVILQGDLQDAIITVQDTGIGIAKEEQSRIFERFYRTDKTRNRETGGTGLGLAITYKTIVMHNGSIVVESEEGKGSTFSAQIPLRHVWEGGTK</sequence>
<evidence type="ECO:0000259" key="10">
    <source>
        <dbReference type="PROSITE" id="PS50109"/>
    </source>
</evidence>
<keyword evidence="5" id="KW-0808">Transferase</keyword>
<comment type="subcellular location">
    <subcellularLocation>
        <location evidence="2">Membrane</location>
    </subcellularLocation>
</comment>
<dbReference type="InterPro" id="IPR003661">
    <property type="entry name" value="HisK_dim/P_dom"/>
</dbReference>